<dbReference type="PANTHER" id="PTHR11236">
    <property type="entry name" value="AMINOBENZOATE/ANTHRANILATE SYNTHASE"/>
    <property type="match status" value="1"/>
</dbReference>
<dbReference type="RefSeq" id="WP_089544702.1">
    <property type="nucleotide sequence ID" value="NZ_SGVY01000034.1"/>
</dbReference>
<dbReference type="Proteomes" id="UP000297872">
    <property type="component" value="Unassembled WGS sequence"/>
</dbReference>
<feature type="domain" description="Chorismate-utilising enzyme C-terminal" evidence="1">
    <location>
        <begin position="74"/>
        <end position="323"/>
    </location>
</feature>
<proteinExistence type="predicted"/>
<evidence type="ECO:0000313" key="3">
    <source>
        <dbReference type="Proteomes" id="UP000297872"/>
    </source>
</evidence>
<keyword evidence="2" id="KW-0808">Transferase</keyword>
<dbReference type="Pfam" id="PF00425">
    <property type="entry name" value="Chorismate_bind"/>
    <property type="match status" value="1"/>
</dbReference>
<dbReference type="InterPro" id="IPR005801">
    <property type="entry name" value="ADC_synthase"/>
</dbReference>
<dbReference type="GeneID" id="302995979"/>
<dbReference type="InterPro" id="IPR019999">
    <property type="entry name" value="Anth_synth_I-like"/>
</dbReference>
<name>A0A4Y8VED7_9BACT</name>
<comment type="caution">
    <text evidence="2">The sequence shown here is derived from an EMBL/GenBank/DDBJ whole genome shotgun (WGS) entry which is preliminary data.</text>
</comment>
<organism evidence="2 3">
    <name type="scientific">Segatella hominis</name>
    <dbReference type="NCBI Taxonomy" id="2518605"/>
    <lineage>
        <taxon>Bacteria</taxon>
        <taxon>Pseudomonadati</taxon>
        <taxon>Bacteroidota</taxon>
        <taxon>Bacteroidia</taxon>
        <taxon>Bacteroidales</taxon>
        <taxon>Prevotellaceae</taxon>
        <taxon>Segatella</taxon>
    </lineage>
</organism>
<dbReference type="AlphaFoldDB" id="A0A4Y8VED7"/>
<dbReference type="NCBIfam" id="NF005486">
    <property type="entry name" value="PRK07093.1"/>
    <property type="match status" value="1"/>
</dbReference>
<dbReference type="GO" id="GO:0046820">
    <property type="term" value="F:4-amino-4-deoxychorismate synthase activity"/>
    <property type="evidence" value="ECO:0007669"/>
    <property type="project" value="UniProtKB-EC"/>
</dbReference>
<protein>
    <submittedName>
        <fullName evidence="2">Aminodeoxychorismate synthase component I</fullName>
        <ecNumber evidence="2">2.6.1.85</ecNumber>
    </submittedName>
</protein>
<gene>
    <name evidence="2" type="ORF">EXN75_11895</name>
</gene>
<dbReference type="EMBL" id="SGVY01000034">
    <property type="protein sequence ID" value="TFH78074.1"/>
    <property type="molecule type" value="Genomic_DNA"/>
</dbReference>
<dbReference type="GO" id="GO:0000162">
    <property type="term" value="P:L-tryptophan biosynthetic process"/>
    <property type="evidence" value="ECO:0007669"/>
    <property type="project" value="TreeGrafter"/>
</dbReference>
<sequence length="329" mass="37207">MKQNIIDRINHLANEKEPFLFVINYAGSEAYIRKLSEIAIDECLYDFEGITNVKRQSLSSATKHPTWKVFEPNFEDYTKSFETVKSNILRGNSYLANLTCKVALDCNLTLEDIFLRAKGKYKILLIDNNSNRRFVCFSPETFVKIKNGMIYSYPMKGTIDASLPEAEQVLMGDKKEAAEHATIVDLIRNDLSRVAEHVRVDKYRYIDVLHTNKGNILQTSSEISGKLPTGYQKHIGNILDAMLPAGSITGAPKDKTMEIIHEAEGYDRGFYTGVMGIYNNGELNSAVMIRFLENDGIGTYFKAGGGITSKSDCRKEYEEVLQKVYLPFE</sequence>
<evidence type="ECO:0000313" key="2">
    <source>
        <dbReference type="EMBL" id="TFH78074.1"/>
    </source>
</evidence>
<keyword evidence="3" id="KW-1185">Reference proteome</keyword>
<dbReference type="Gene3D" id="3.60.120.10">
    <property type="entry name" value="Anthranilate synthase"/>
    <property type="match status" value="1"/>
</dbReference>
<dbReference type="OrthoDB" id="9803598at2"/>
<dbReference type="EC" id="2.6.1.85" evidence="2"/>
<accession>A0A4Y8VED7</accession>
<dbReference type="PANTHER" id="PTHR11236:SF50">
    <property type="entry name" value="AMINODEOXYCHORISMATE SYNTHASE COMPONENT 1"/>
    <property type="match status" value="1"/>
</dbReference>
<dbReference type="InterPro" id="IPR015890">
    <property type="entry name" value="Chorismate_C"/>
</dbReference>
<reference evidence="2 3" key="1">
    <citation type="submission" date="2019-02" db="EMBL/GenBank/DDBJ databases">
        <title>Draft Genome Sequence of the Prevotella sp. BCRC 81118, Isolated from Human Feces.</title>
        <authorList>
            <person name="Huang C.-H."/>
        </authorList>
    </citation>
    <scope>NUCLEOTIDE SEQUENCE [LARGE SCALE GENOMIC DNA]</scope>
    <source>
        <strain evidence="2 3">BCRC 81118</strain>
    </source>
</reference>
<evidence type="ECO:0000259" key="1">
    <source>
        <dbReference type="Pfam" id="PF00425"/>
    </source>
</evidence>
<keyword evidence="2" id="KW-0032">Aminotransferase</keyword>
<dbReference type="SUPFAM" id="SSF56322">
    <property type="entry name" value="ADC synthase"/>
    <property type="match status" value="1"/>
</dbReference>
<dbReference type="PRINTS" id="PR00095">
    <property type="entry name" value="ANTSNTHASEI"/>
</dbReference>